<dbReference type="InterPro" id="IPR011344">
    <property type="entry name" value="ssDNA-bd"/>
</dbReference>
<dbReference type="Proteomes" id="UP000077755">
    <property type="component" value="Chromosome 6"/>
</dbReference>
<organism evidence="2 3">
    <name type="scientific">Daucus carota subsp. sativus</name>
    <name type="common">Carrot</name>
    <dbReference type="NCBI Taxonomy" id="79200"/>
    <lineage>
        <taxon>Eukaryota</taxon>
        <taxon>Viridiplantae</taxon>
        <taxon>Streptophyta</taxon>
        <taxon>Embryophyta</taxon>
        <taxon>Tracheophyta</taxon>
        <taxon>Spermatophyta</taxon>
        <taxon>Magnoliopsida</taxon>
        <taxon>eudicotyledons</taxon>
        <taxon>Gunneridae</taxon>
        <taxon>Pentapetalae</taxon>
        <taxon>asterids</taxon>
        <taxon>campanulids</taxon>
        <taxon>Apiales</taxon>
        <taxon>Apiaceae</taxon>
        <taxon>Apioideae</taxon>
        <taxon>Scandiceae</taxon>
        <taxon>Daucinae</taxon>
        <taxon>Daucus</taxon>
        <taxon>Daucus sect. Daucus</taxon>
    </lineage>
</organism>
<dbReference type="GO" id="GO:0003697">
    <property type="term" value="F:single-stranded DNA binding"/>
    <property type="evidence" value="ECO:0007669"/>
    <property type="project" value="InterPro"/>
</dbReference>
<evidence type="ECO:0000313" key="2">
    <source>
        <dbReference type="EMBL" id="WOH06881.1"/>
    </source>
</evidence>
<reference evidence="2" key="1">
    <citation type="journal article" date="2016" name="Nat. Genet.">
        <title>A high-quality carrot genome assembly provides new insights into carotenoid accumulation and asterid genome evolution.</title>
        <authorList>
            <person name="Iorizzo M."/>
            <person name="Ellison S."/>
            <person name="Senalik D."/>
            <person name="Zeng P."/>
            <person name="Satapoomin P."/>
            <person name="Huang J."/>
            <person name="Bowman M."/>
            <person name="Iovene M."/>
            <person name="Sanseverino W."/>
            <person name="Cavagnaro P."/>
            <person name="Yildiz M."/>
            <person name="Macko-Podgorni A."/>
            <person name="Moranska E."/>
            <person name="Grzebelus E."/>
            <person name="Grzebelus D."/>
            <person name="Ashrafi H."/>
            <person name="Zheng Z."/>
            <person name="Cheng S."/>
            <person name="Spooner D."/>
            <person name="Van Deynze A."/>
            <person name="Simon P."/>
        </authorList>
    </citation>
    <scope>NUCLEOTIDE SEQUENCE</scope>
    <source>
        <tissue evidence="2">Leaf</tissue>
    </source>
</reference>
<reference evidence="2" key="2">
    <citation type="submission" date="2022-03" db="EMBL/GenBank/DDBJ databases">
        <title>Draft title - Genomic analysis of global carrot germplasm unveils the trajectory of domestication and the origin of high carotenoid orange carrot.</title>
        <authorList>
            <person name="Iorizzo M."/>
            <person name="Ellison S."/>
            <person name="Senalik D."/>
            <person name="Macko-Podgorni A."/>
            <person name="Grzebelus D."/>
            <person name="Bostan H."/>
            <person name="Rolling W."/>
            <person name="Curaba J."/>
            <person name="Simon P."/>
        </authorList>
    </citation>
    <scope>NUCLEOTIDE SEQUENCE</scope>
    <source>
        <tissue evidence="2">Leaf</tissue>
    </source>
</reference>
<gene>
    <name evidence="2" type="ORF">DCAR_0626310</name>
</gene>
<proteinExistence type="predicted"/>
<evidence type="ECO:0000313" key="3">
    <source>
        <dbReference type="Proteomes" id="UP000077755"/>
    </source>
</evidence>
<dbReference type="PANTHER" id="PTHR10302:SF23">
    <property type="entry name" value="PROTEIN OSB4, CHLOROPLASTIC"/>
    <property type="match status" value="1"/>
</dbReference>
<dbReference type="GO" id="GO:0006264">
    <property type="term" value="P:mitochondrial DNA replication"/>
    <property type="evidence" value="ECO:0007669"/>
    <property type="project" value="TreeGrafter"/>
</dbReference>
<evidence type="ECO:0000256" key="1">
    <source>
        <dbReference type="SAM" id="MobiDB-lite"/>
    </source>
</evidence>
<dbReference type="EMBL" id="CP093348">
    <property type="protein sequence ID" value="WOH06881.1"/>
    <property type="molecule type" value="Genomic_DNA"/>
</dbReference>
<keyword evidence="3" id="KW-1185">Reference proteome</keyword>
<feature type="region of interest" description="Disordered" evidence="1">
    <location>
        <begin position="54"/>
        <end position="74"/>
    </location>
</feature>
<accession>A0AAF0XEP8</accession>
<name>A0AAF0XEP8_DAUCS</name>
<sequence length="363" mass="41950">MNFIATTTRSISSKLLFSPSIFSFSLNPHRLISYKYPIIISRSLSTTMTLWETHHKPTSKTPKSDDPFEQLGPRSGFEKKELSFARPTEIPWQKKVSNLVKLIGCIQAPVRFHELPDGKTWAATVISQEKKGSVSLRLWCIMSTLWKVLHGRKTLVIAKLCFERDDTLQKKVSRDDDYQREESVKDSTSRKKESVEEFKILDQSLLDLITNPQEWWDIRLKQANSSAAYEHKVDGKVVHINESTPDWIKKELESLPFDRKTEKKSSKVSMNNSGELILNSWRDLLKNSKQWRDYRDNKLQGLVKPNYPDFKNKDSGAALWLDRAPDWVLPGLEGLEFDAPLQKGKKFNLANNSMFICKKAKYI</sequence>
<dbReference type="PANTHER" id="PTHR10302">
    <property type="entry name" value="SINGLE-STRANDED DNA-BINDING PROTEIN"/>
    <property type="match status" value="1"/>
</dbReference>
<protein>
    <submittedName>
        <fullName evidence="2">Uncharacterized protein</fullName>
    </submittedName>
</protein>
<dbReference type="GO" id="GO:0042645">
    <property type="term" value="C:mitochondrial nucleoid"/>
    <property type="evidence" value="ECO:0007669"/>
    <property type="project" value="TreeGrafter"/>
</dbReference>
<dbReference type="AlphaFoldDB" id="A0AAF0XEP8"/>